<evidence type="ECO:0000256" key="4">
    <source>
        <dbReference type="ARBA" id="ARBA00023163"/>
    </source>
</evidence>
<dbReference type="Gene3D" id="1.10.4040.10">
    <property type="entry name" value="Penicillinase repressor domain"/>
    <property type="match status" value="1"/>
</dbReference>
<keyword evidence="6" id="KW-1185">Reference proteome</keyword>
<comment type="similarity">
    <text evidence="1">Belongs to the BlaI transcriptional regulatory family.</text>
</comment>
<evidence type="ECO:0000256" key="2">
    <source>
        <dbReference type="ARBA" id="ARBA00023015"/>
    </source>
</evidence>
<comment type="caution">
    <text evidence="5">The sequence shown here is derived from an EMBL/GenBank/DDBJ whole genome shotgun (WGS) entry which is preliminary data.</text>
</comment>
<keyword evidence="3" id="KW-0238">DNA-binding</keyword>
<reference evidence="5 6" key="1">
    <citation type="submission" date="2017-08" db="EMBL/GenBank/DDBJ databases">
        <title>Substantial Increase in Enzyme Production by Combined Drug-Resistance Mutations in Paenibacillus agaridevorans.</title>
        <authorList>
            <person name="Tanaka Y."/>
            <person name="Funane K."/>
            <person name="Hosaka T."/>
            <person name="Shiwa Y."/>
            <person name="Fujita N."/>
            <person name="Miyazaki T."/>
            <person name="Yoshikawa H."/>
            <person name="Murakami K."/>
            <person name="Kasahara K."/>
            <person name="Inaoka T."/>
            <person name="Hiraga Y."/>
            <person name="Ochi K."/>
        </authorList>
    </citation>
    <scope>NUCLEOTIDE SEQUENCE [LARGE SCALE GENOMIC DNA]</scope>
    <source>
        <strain evidence="5 6">T-3040</strain>
    </source>
</reference>
<dbReference type="Proteomes" id="UP000245202">
    <property type="component" value="Unassembled WGS sequence"/>
</dbReference>
<accession>A0A2R5ERS7</accession>
<dbReference type="InterPro" id="IPR036390">
    <property type="entry name" value="WH_DNA-bd_sf"/>
</dbReference>
<dbReference type="GO" id="GO:0045892">
    <property type="term" value="P:negative regulation of DNA-templated transcription"/>
    <property type="evidence" value="ECO:0007669"/>
    <property type="project" value="InterPro"/>
</dbReference>
<gene>
    <name evidence="5" type="ORF">PAT3040_02319</name>
</gene>
<dbReference type="InterPro" id="IPR005650">
    <property type="entry name" value="BlaI_family"/>
</dbReference>
<dbReference type="AlphaFoldDB" id="A0A2R5ERS7"/>
<dbReference type="Pfam" id="PF03965">
    <property type="entry name" value="Penicillinase_R"/>
    <property type="match status" value="1"/>
</dbReference>
<proteinExistence type="inferred from homology"/>
<evidence type="ECO:0000313" key="5">
    <source>
        <dbReference type="EMBL" id="GBG07758.1"/>
    </source>
</evidence>
<dbReference type="SUPFAM" id="SSF46785">
    <property type="entry name" value="Winged helix' DNA-binding domain"/>
    <property type="match status" value="1"/>
</dbReference>
<dbReference type="InterPro" id="IPR036388">
    <property type="entry name" value="WH-like_DNA-bd_sf"/>
</dbReference>
<evidence type="ECO:0000313" key="6">
    <source>
        <dbReference type="Proteomes" id="UP000245202"/>
    </source>
</evidence>
<dbReference type="GO" id="GO:0003677">
    <property type="term" value="F:DNA binding"/>
    <property type="evidence" value="ECO:0007669"/>
    <property type="project" value="UniProtKB-KW"/>
</dbReference>
<name>A0A2R5ERS7_9BACL</name>
<evidence type="ECO:0008006" key="7">
    <source>
        <dbReference type="Google" id="ProtNLM"/>
    </source>
</evidence>
<sequence length="119" mass="13890">MESYKLFDAEFKFVSLIWEHEPLNSTELSKLCLQELGWKKSTTYNMIRKLAERGILRNEQAVVTTLINREQVQKYESEVLLEKAFDNSLPSFIAAFLKDKKLSKEEADKIKRMIEGATK</sequence>
<keyword evidence="2" id="KW-0805">Transcription regulation</keyword>
<evidence type="ECO:0000256" key="1">
    <source>
        <dbReference type="ARBA" id="ARBA00011046"/>
    </source>
</evidence>
<organism evidence="5 6">
    <name type="scientific">Paenibacillus agaridevorans</name>
    <dbReference type="NCBI Taxonomy" id="171404"/>
    <lineage>
        <taxon>Bacteria</taxon>
        <taxon>Bacillati</taxon>
        <taxon>Bacillota</taxon>
        <taxon>Bacilli</taxon>
        <taxon>Bacillales</taxon>
        <taxon>Paenibacillaceae</taxon>
        <taxon>Paenibacillus</taxon>
    </lineage>
</organism>
<evidence type="ECO:0000256" key="3">
    <source>
        <dbReference type="ARBA" id="ARBA00023125"/>
    </source>
</evidence>
<dbReference type="RefSeq" id="WP_087567936.1">
    <property type="nucleotide sequence ID" value="NZ_BDQX01000108.1"/>
</dbReference>
<keyword evidence="4" id="KW-0804">Transcription</keyword>
<dbReference type="EMBL" id="BDQX01000108">
    <property type="protein sequence ID" value="GBG07758.1"/>
    <property type="molecule type" value="Genomic_DNA"/>
</dbReference>
<dbReference type="Gene3D" id="1.10.10.10">
    <property type="entry name" value="Winged helix-like DNA-binding domain superfamily/Winged helix DNA-binding domain"/>
    <property type="match status" value="1"/>
</dbReference>
<protein>
    <recommendedName>
        <fullName evidence="7">BlaI/MecI/CopY family transcriptional regulator</fullName>
    </recommendedName>
</protein>